<feature type="signal peptide" evidence="9">
    <location>
        <begin position="1"/>
        <end position="19"/>
    </location>
</feature>
<evidence type="ECO:0000256" key="1">
    <source>
        <dbReference type="ARBA" id="ARBA00003489"/>
    </source>
</evidence>
<dbReference type="AlphaFoldDB" id="A0A081P8F2"/>
<dbReference type="GO" id="GO:1904680">
    <property type="term" value="F:peptide transmembrane transporter activity"/>
    <property type="evidence" value="ECO:0007669"/>
    <property type="project" value="TreeGrafter"/>
</dbReference>
<dbReference type="PIRSF" id="PIRSF002741">
    <property type="entry name" value="MppA"/>
    <property type="match status" value="1"/>
</dbReference>
<dbReference type="PROSITE" id="PS01040">
    <property type="entry name" value="SBP_BACTERIAL_5"/>
    <property type="match status" value="1"/>
</dbReference>
<dbReference type="Gene3D" id="3.40.190.10">
    <property type="entry name" value="Periplasmic binding protein-like II"/>
    <property type="match status" value="1"/>
</dbReference>
<gene>
    <name evidence="11" type="ORF">ET33_24030</name>
</gene>
<evidence type="ECO:0000256" key="3">
    <source>
        <dbReference type="ARBA" id="ARBA00004418"/>
    </source>
</evidence>
<dbReference type="InterPro" id="IPR039424">
    <property type="entry name" value="SBP_5"/>
</dbReference>
<organism evidence="11 12">
    <name type="scientific">Paenibacillus tyrfis</name>
    <dbReference type="NCBI Taxonomy" id="1501230"/>
    <lineage>
        <taxon>Bacteria</taxon>
        <taxon>Bacillati</taxon>
        <taxon>Bacillota</taxon>
        <taxon>Bacilli</taxon>
        <taxon>Bacillales</taxon>
        <taxon>Paenibacillaceae</taxon>
        <taxon>Paenibacillus</taxon>
    </lineage>
</organism>
<dbReference type="InterPro" id="IPR023765">
    <property type="entry name" value="SBP_5_CS"/>
</dbReference>
<evidence type="ECO:0000313" key="11">
    <source>
        <dbReference type="EMBL" id="KEQ26975.1"/>
    </source>
</evidence>
<feature type="domain" description="Solute-binding protein family 5" evidence="10">
    <location>
        <begin position="86"/>
        <end position="440"/>
    </location>
</feature>
<sequence length="527" mass="58053">MKKRFAAFTALVLAGAMFAGCSGGASKPQQQGAAEQPTAKKEGNGITIAVNANFVTLDPHNAADTLSISGYRTMYQGLLGFDQDMKVVPVLAESYEVSPDAKVYTFKLKENIKFHDGTPFNAEAVKVNLDRVKNKDNNLKMARSFAAVEKTEVVDAKTVKITLSQPYSAMLNKLAMLMIISPQALEKYGKDIGQHPVGTGPFKYKEWVQGDRMTIEKNADYWEKGLPKVDTITFKPVPENGSRVAMLKTGEADFVYPLPTEQVEQVNGKNGIVVDKTPSTIARYITMNMTKKPFDDVRVRQAINYAINKDAYIKVVKSGFAEKLDSTMSSKTQFYAKQTPYDGNVEKAKALLKEAGLENGFKAEIWGSSDSETVKGMQFVQQQLAAVGITLDVKPMEEGTLSNEINSAKTPQESKVQMWYVSWSPSSADADAATRPLFASEMYPPNGSNTAYYKNDKVDELIAKANKLSSADEQKAVYADIQAQIYKDAPWVFLAVDQIVSGKKNYLEGVKVYPDGSINVREAEIKK</sequence>
<evidence type="ECO:0000256" key="2">
    <source>
        <dbReference type="ARBA" id="ARBA00004193"/>
    </source>
</evidence>
<evidence type="ECO:0000256" key="5">
    <source>
        <dbReference type="ARBA" id="ARBA00017393"/>
    </source>
</evidence>
<protein>
    <recommendedName>
        <fullName evidence="5">Glutathione-binding protein GsiB</fullName>
    </recommendedName>
</protein>
<evidence type="ECO:0000256" key="6">
    <source>
        <dbReference type="ARBA" id="ARBA00022448"/>
    </source>
</evidence>
<dbReference type="CDD" id="cd08499">
    <property type="entry name" value="PBP2_Ylib_like"/>
    <property type="match status" value="1"/>
</dbReference>
<evidence type="ECO:0000256" key="8">
    <source>
        <dbReference type="ARBA" id="ARBA00022764"/>
    </source>
</evidence>
<comment type="function">
    <text evidence="1">Part of the ABC transporter complex GsiABCD involved in glutathione import. Binds glutathione.</text>
</comment>
<dbReference type="SUPFAM" id="SSF53850">
    <property type="entry name" value="Periplasmic binding protein-like II"/>
    <property type="match status" value="1"/>
</dbReference>
<comment type="subcellular location">
    <subcellularLocation>
        <location evidence="2">Cell membrane</location>
        <topology evidence="2">Lipid-anchor</topology>
    </subcellularLocation>
    <subcellularLocation>
        <location evidence="3">Periplasm</location>
    </subcellularLocation>
</comment>
<evidence type="ECO:0000256" key="4">
    <source>
        <dbReference type="ARBA" id="ARBA00005695"/>
    </source>
</evidence>
<evidence type="ECO:0000256" key="7">
    <source>
        <dbReference type="ARBA" id="ARBA00022729"/>
    </source>
</evidence>
<dbReference type="GO" id="GO:0043190">
    <property type="term" value="C:ATP-binding cassette (ABC) transporter complex"/>
    <property type="evidence" value="ECO:0007669"/>
    <property type="project" value="InterPro"/>
</dbReference>
<keyword evidence="6" id="KW-0813">Transport</keyword>
<dbReference type="RefSeq" id="WP_036676649.1">
    <property type="nucleotide sequence ID" value="NZ_JNVM01000004.1"/>
</dbReference>
<evidence type="ECO:0000256" key="9">
    <source>
        <dbReference type="SAM" id="SignalP"/>
    </source>
</evidence>
<comment type="caution">
    <text evidence="11">The sequence shown here is derived from an EMBL/GenBank/DDBJ whole genome shotgun (WGS) entry which is preliminary data.</text>
</comment>
<comment type="similarity">
    <text evidence="4">Belongs to the bacterial solute-binding protein 5 family.</text>
</comment>
<dbReference type="eggNOG" id="COG0747">
    <property type="taxonomic scope" value="Bacteria"/>
</dbReference>
<dbReference type="Gene3D" id="3.90.76.10">
    <property type="entry name" value="Dipeptide-binding Protein, Domain 1"/>
    <property type="match status" value="1"/>
</dbReference>
<dbReference type="GO" id="GO:0030288">
    <property type="term" value="C:outer membrane-bounded periplasmic space"/>
    <property type="evidence" value="ECO:0007669"/>
    <property type="project" value="TreeGrafter"/>
</dbReference>
<evidence type="ECO:0000313" key="12">
    <source>
        <dbReference type="Proteomes" id="UP000028123"/>
    </source>
</evidence>
<reference evidence="11 12" key="1">
    <citation type="submission" date="2014-06" db="EMBL/GenBank/DDBJ databases">
        <title>Draft genome sequence of Paenibacillus sp. MSt1.</title>
        <authorList>
            <person name="Aw Y.K."/>
            <person name="Ong K.S."/>
            <person name="Gan H.M."/>
            <person name="Lee S.M."/>
        </authorList>
    </citation>
    <scope>NUCLEOTIDE SEQUENCE [LARGE SCALE GENOMIC DNA]</scope>
    <source>
        <strain evidence="11 12">MSt1</strain>
    </source>
</reference>
<feature type="chain" id="PRO_5038638856" description="Glutathione-binding protein GsiB" evidence="9">
    <location>
        <begin position="20"/>
        <end position="527"/>
    </location>
</feature>
<dbReference type="PROSITE" id="PS51257">
    <property type="entry name" value="PROKAR_LIPOPROTEIN"/>
    <property type="match status" value="1"/>
</dbReference>
<dbReference type="PANTHER" id="PTHR30290:SF32">
    <property type="entry name" value="GLUTATHIONE-BINDING PROTEIN GSIB"/>
    <property type="match status" value="1"/>
</dbReference>
<dbReference type="Pfam" id="PF00496">
    <property type="entry name" value="SBP_bac_5"/>
    <property type="match status" value="1"/>
</dbReference>
<dbReference type="Proteomes" id="UP000028123">
    <property type="component" value="Unassembled WGS sequence"/>
</dbReference>
<dbReference type="Gene3D" id="3.10.105.10">
    <property type="entry name" value="Dipeptide-binding Protein, Domain 3"/>
    <property type="match status" value="1"/>
</dbReference>
<dbReference type="PANTHER" id="PTHR30290">
    <property type="entry name" value="PERIPLASMIC BINDING COMPONENT OF ABC TRANSPORTER"/>
    <property type="match status" value="1"/>
</dbReference>
<evidence type="ECO:0000259" key="10">
    <source>
        <dbReference type="Pfam" id="PF00496"/>
    </source>
</evidence>
<keyword evidence="7 9" id="KW-0732">Signal</keyword>
<keyword evidence="8" id="KW-0574">Periplasm</keyword>
<dbReference type="InterPro" id="IPR000914">
    <property type="entry name" value="SBP_5_dom"/>
</dbReference>
<keyword evidence="12" id="KW-1185">Reference proteome</keyword>
<proteinExistence type="inferred from homology"/>
<dbReference type="InterPro" id="IPR030678">
    <property type="entry name" value="Peptide/Ni-bd"/>
</dbReference>
<accession>A0A081P8F2</accession>
<dbReference type="OrthoDB" id="9796817at2"/>
<name>A0A081P8F2_9BACL</name>
<dbReference type="EMBL" id="JNVM01000004">
    <property type="protein sequence ID" value="KEQ26975.1"/>
    <property type="molecule type" value="Genomic_DNA"/>
</dbReference>
<dbReference type="GO" id="GO:0042938">
    <property type="term" value="P:dipeptide transport"/>
    <property type="evidence" value="ECO:0007669"/>
    <property type="project" value="TreeGrafter"/>
</dbReference>